<feature type="region of interest" description="Disordered" evidence="1">
    <location>
        <begin position="78"/>
        <end position="104"/>
    </location>
</feature>
<evidence type="ECO:0000313" key="3">
    <source>
        <dbReference type="Proteomes" id="UP000294933"/>
    </source>
</evidence>
<feature type="compositionally biased region" description="Polar residues" evidence="1">
    <location>
        <begin position="283"/>
        <end position="302"/>
    </location>
</feature>
<feature type="compositionally biased region" description="Low complexity" evidence="1">
    <location>
        <begin position="94"/>
        <end position="104"/>
    </location>
</feature>
<feature type="compositionally biased region" description="Low complexity" evidence="1">
    <location>
        <begin position="178"/>
        <end position="197"/>
    </location>
</feature>
<name>A0A4Y7Q629_9AGAM</name>
<proteinExistence type="predicted"/>
<organism evidence="2 3">
    <name type="scientific">Rickenella mellea</name>
    <dbReference type="NCBI Taxonomy" id="50990"/>
    <lineage>
        <taxon>Eukaryota</taxon>
        <taxon>Fungi</taxon>
        <taxon>Dikarya</taxon>
        <taxon>Basidiomycota</taxon>
        <taxon>Agaricomycotina</taxon>
        <taxon>Agaricomycetes</taxon>
        <taxon>Hymenochaetales</taxon>
        <taxon>Rickenellaceae</taxon>
        <taxon>Rickenella</taxon>
    </lineage>
</organism>
<gene>
    <name evidence="2" type="ORF">BD410DRAFT_189897</name>
</gene>
<feature type="region of interest" description="Disordered" evidence="1">
    <location>
        <begin position="259"/>
        <end position="302"/>
    </location>
</feature>
<feature type="compositionally biased region" description="Polar residues" evidence="1">
    <location>
        <begin position="84"/>
        <end position="93"/>
    </location>
</feature>
<evidence type="ECO:0000256" key="1">
    <source>
        <dbReference type="SAM" id="MobiDB-lite"/>
    </source>
</evidence>
<sequence>MQARVILVSGAPHTSRNLNKLCPENHKLLRKWVDDILFRPAKPGLDEKKVILEEIRRRDPWYKMKHINRFVQRYWDRLHPPTTPRKNQVKATESPSDAANSSSDATKAIRTLLCERIDASDEAINSWAVSLGIEKDVAKGYVKRLRRANETANGSGPSMFAGHLESPNLAQPTRAVDASNGSSAPSHSPSRESGSPELKLIVSTVVSQHRDSSPIILSPRSVSYASGASSPLVGPIDQAERVEECPVASNSESTLLASPECSTVHAPDDHPSPSASALPINAEGSNHRSSSTSPSGTTQDISQPFDIQMAHDDLLIEMPAQMLAPNMSLEDSSCQVYGFPPPVMSAIDSVDFATPVHDVPRLQSFAESSEMLDASTTTESLASKFQPYRDRMDSLLLRIRAARRAQMRQSCGPTT</sequence>
<reference evidence="2 3" key="1">
    <citation type="submission" date="2018-06" db="EMBL/GenBank/DDBJ databases">
        <title>A transcriptomic atlas of mushroom development highlights an independent origin of complex multicellularity.</title>
        <authorList>
            <consortium name="DOE Joint Genome Institute"/>
            <person name="Krizsan K."/>
            <person name="Almasi E."/>
            <person name="Merenyi Z."/>
            <person name="Sahu N."/>
            <person name="Viragh M."/>
            <person name="Koszo T."/>
            <person name="Mondo S."/>
            <person name="Kiss B."/>
            <person name="Balint B."/>
            <person name="Kues U."/>
            <person name="Barry K."/>
            <person name="Hegedus J.C."/>
            <person name="Henrissat B."/>
            <person name="Johnson J."/>
            <person name="Lipzen A."/>
            <person name="Ohm R."/>
            <person name="Nagy I."/>
            <person name="Pangilinan J."/>
            <person name="Yan J."/>
            <person name="Xiong Y."/>
            <person name="Grigoriev I.V."/>
            <person name="Hibbett D.S."/>
            <person name="Nagy L.G."/>
        </authorList>
    </citation>
    <scope>NUCLEOTIDE SEQUENCE [LARGE SCALE GENOMIC DNA]</scope>
    <source>
        <strain evidence="2 3">SZMC22713</strain>
    </source>
</reference>
<dbReference type="VEuPathDB" id="FungiDB:BD410DRAFT_189897"/>
<feature type="region of interest" description="Disordered" evidence="1">
    <location>
        <begin position="173"/>
        <end position="197"/>
    </location>
</feature>
<accession>A0A4Y7Q629</accession>
<dbReference type="Proteomes" id="UP000294933">
    <property type="component" value="Unassembled WGS sequence"/>
</dbReference>
<evidence type="ECO:0000313" key="2">
    <source>
        <dbReference type="EMBL" id="TDL23107.1"/>
    </source>
</evidence>
<dbReference type="AlphaFoldDB" id="A0A4Y7Q629"/>
<keyword evidence="3" id="KW-1185">Reference proteome</keyword>
<dbReference type="EMBL" id="ML170172">
    <property type="protein sequence ID" value="TDL23107.1"/>
    <property type="molecule type" value="Genomic_DNA"/>
</dbReference>
<protein>
    <submittedName>
        <fullName evidence="2">Uncharacterized protein</fullName>
    </submittedName>
</protein>